<dbReference type="EMBL" id="CP036272">
    <property type="protein sequence ID" value="QDT58171.1"/>
    <property type="molecule type" value="Genomic_DNA"/>
</dbReference>
<dbReference type="Proteomes" id="UP000315003">
    <property type="component" value="Chromosome"/>
</dbReference>
<dbReference type="InterPro" id="IPR011761">
    <property type="entry name" value="ATP-grasp"/>
</dbReference>
<dbReference type="Gene3D" id="3.40.50.11770">
    <property type="match status" value="1"/>
</dbReference>
<feature type="domain" description="ATP-grasp" evidence="2">
    <location>
        <begin position="132"/>
        <end position="312"/>
    </location>
</feature>
<reference evidence="3 4" key="1">
    <citation type="submission" date="2019-02" db="EMBL/GenBank/DDBJ databases">
        <title>Deep-cultivation of Planctomycetes and their phenomic and genomic characterization uncovers novel biology.</title>
        <authorList>
            <person name="Wiegand S."/>
            <person name="Jogler M."/>
            <person name="Boedeker C."/>
            <person name="Pinto D."/>
            <person name="Vollmers J."/>
            <person name="Rivas-Marin E."/>
            <person name="Kohn T."/>
            <person name="Peeters S.H."/>
            <person name="Heuer A."/>
            <person name="Rast P."/>
            <person name="Oberbeckmann S."/>
            <person name="Bunk B."/>
            <person name="Jeske O."/>
            <person name="Meyerdierks A."/>
            <person name="Storesund J.E."/>
            <person name="Kallscheuer N."/>
            <person name="Luecker S."/>
            <person name="Lage O.M."/>
            <person name="Pohl T."/>
            <person name="Merkel B.J."/>
            <person name="Hornburger P."/>
            <person name="Mueller R.-W."/>
            <person name="Bruemmer F."/>
            <person name="Labrenz M."/>
            <person name="Spormann A.M."/>
            <person name="Op den Camp H."/>
            <person name="Overmann J."/>
            <person name="Amann R."/>
            <person name="Jetten M.S.M."/>
            <person name="Mascher T."/>
            <person name="Medema M.H."/>
            <person name="Devos D.P."/>
            <person name="Kaster A.-K."/>
            <person name="Ovreas L."/>
            <person name="Rohde M."/>
            <person name="Galperin M.Y."/>
            <person name="Jogler C."/>
        </authorList>
    </citation>
    <scope>NUCLEOTIDE SEQUENCE [LARGE SCALE GENOMIC DNA]</scope>
    <source>
        <strain evidence="3 4">SV_7m_r</strain>
    </source>
</reference>
<dbReference type="AlphaFoldDB" id="A0A517SPX4"/>
<dbReference type="Pfam" id="PF18301">
    <property type="entry name" value="preATP-grasp_3"/>
    <property type="match status" value="1"/>
</dbReference>
<dbReference type="PROSITE" id="PS50975">
    <property type="entry name" value="ATP_GRASP"/>
    <property type="match status" value="1"/>
</dbReference>
<dbReference type="GO" id="GO:0005524">
    <property type="term" value="F:ATP binding"/>
    <property type="evidence" value="ECO:0007669"/>
    <property type="project" value="UniProtKB-UniRule"/>
</dbReference>
<protein>
    <submittedName>
        <fullName evidence="3">Carbamoyl phosphate synthase-like protein</fullName>
    </submittedName>
</protein>
<sequence length="341" mass="36587">MTLKVFIGEYVCGGGFADTPINELPVSLRREGEAMLRALAHDVSEFAETVVVLDERFELQCDKCHKHPFEAGKPVWAQWLQAAQQCDYALIIAPEIDGTLAKGVSVLRSRGIDVVASSGDFLRVASDKLQTAQLFHAAGVPHPAYLSTDDNRLLDELQDLPKYVVKPRDGCGTTEIATFSDFASAHSALTPTDILQGWVPGRSISVSLISTGNTQVFLPAVSQSINDNSCQYTGGCGPLDDDAQRRAAALAARAIAAMPPTPRGFVGLDLILGDQPSDDCVIEINARLTTSYVGLREMIKGNLAARLFDLESGPVSCKYGEDSVRWTSDGCVSIDKVAKAG</sequence>
<evidence type="ECO:0000256" key="1">
    <source>
        <dbReference type="PROSITE-ProRule" id="PRU00409"/>
    </source>
</evidence>
<accession>A0A517SPX4</accession>
<dbReference type="SUPFAM" id="SSF56059">
    <property type="entry name" value="Glutathione synthetase ATP-binding domain-like"/>
    <property type="match status" value="1"/>
</dbReference>
<dbReference type="GO" id="GO:0046872">
    <property type="term" value="F:metal ion binding"/>
    <property type="evidence" value="ECO:0007669"/>
    <property type="project" value="InterPro"/>
</dbReference>
<keyword evidence="1" id="KW-0067">ATP-binding</keyword>
<dbReference type="InterPro" id="IPR024710">
    <property type="entry name" value="MfnD"/>
</dbReference>
<keyword evidence="4" id="KW-1185">Reference proteome</keyword>
<dbReference type="Gene3D" id="2.30.36.100">
    <property type="match status" value="1"/>
</dbReference>
<dbReference type="Pfam" id="PF02655">
    <property type="entry name" value="ATP-grasp_3"/>
    <property type="match status" value="1"/>
</dbReference>
<proteinExistence type="predicted"/>
<name>A0A517SPX4_9BACT</name>
<evidence type="ECO:0000259" key="2">
    <source>
        <dbReference type="PROSITE" id="PS50975"/>
    </source>
</evidence>
<dbReference type="OrthoDB" id="271331at2"/>
<organism evidence="3 4">
    <name type="scientific">Stieleria bergensis</name>
    <dbReference type="NCBI Taxonomy" id="2528025"/>
    <lineage>
        <taxon>Bacteria</taxon>
        <taxon>Pseudomonadati</taxon>
        <taxon>Planctomycetota</taxon>
        <taxon>Planctomycetia</taxon>
        <taxon>Pirellulales</taxon>
        <taxon>Pirellulaceae</taxon>
        <taxon>Stieleria</taxon>
    </lineage>
</organism>
<dbReference type="RefSeq" id="WP_145269132.1">
    <property type="nucleotide sequence ID" value="NZ_CP036272.1"/>
</dbReference>
<evidence type="ECO:0000313" key="4">
    <source>
        <dbReference type="Proteomes" id="UP000315003"/>
    </source>
</evidence>
<dbReference type="InterPro" id="IPR040803">
    <property type="entry name" value="MfnD_preATP-grasp"/>
</dbReference>
<dbReference type="Gene3D" id="3.30.470.20">
    <property type="entry name" value="ATP-grasp fold, B domain"/>
    <property type="match status" value="1"/>
</dbReference>
<dbReference type="PIRSF" id="PIRSF016766">
    <property type="entry name" value="UCP016766_ATPgrasp"/>
    <property type="match status" value="1"/>
</dbReference>
<dbReference type="InterPro" id="IPR003806">
    <property type="entry name" value="ATP-grasp_PylC-type"/>
</dbReference>
<keyword evidence="1" id="KW-0547">Nucleotide-binding</keyword>
<gene>
    <name evidence="3" type="ORF">SV7mr_06600</name>
</gene>
<evidence type="ECO:0000313" key="3">
    <source>
        <dbReference type="EMBL" id="QDT58171.1"/>
    </source>
</evidence>